<name>A0A7W4FDH2_GLUDI</name>
<evidence type="ECO:0000313" key="2">
    <source>
        <dbReference type="Proteomes" id="UP000550787"/>
    </source>
</evidence>
<gene>
    <name evidence="1" type="ORF">HLH33_04955</name>
</gene>
<proteinExistence type="predicted"/>
<dbReference type="RefSeq" id="WP_183115523.1">
    <property type="nucleotide sequence ID" value="NZ_JABEQG010000005.1"/>
</dbReference>
<comment type="caution">
    <text evidence="1">The sequence shown here is derived from an EMBL/GenBank/DDBJ whole genome shotgun (WGS) entry which is preliminary data.</text>
</comment>
<dbReference type="AlphaFoldDB" id="A0A7W4FDH2"/>
<organism evidence="1 2">
    <name type="scientific">Gluconacetobacter diazotrophicus</name>
    <name type="common">Acetobacter diazotrophicus</name>
    <dbReference type="NCBI Taxonomy" id="33996"/>
    <lineage>
        <taxon>Bacteria</taxon>
        <taxon>Pseudomonadati</taxon>
        <taxon>Pseudomonadota</taxon>
        <taxon>Alphaproteobacteria</taxon>
        <taxon>Acetobacterales</taxon>
        <taxon>Acetobacteraceae</taxon>
        <taxon>Gluconacetobacter</taxon>
    </lineage>
</organism>
<accession>A0A7W4FDH2</accession>
<reference evidence="1 2" key="1">
    <citation type="submission" date="2020-04" db="EMBL/GenBank/DDBJ databases">
        <title>Description of novel Gluconacetobacter.</title>
        <authorList>
            <person name="Sombolestani A."/>
        </authorList>
    </citation>
    <scope>NUCLEOTIDE SEQUENCE [LARGE SCALE GENOMIC DNA]</scope>
    <source>
        <strain evidence="1 2">LMG 7603</strain>
    </source>
</reference>
<dbReference type="Proteomes" id="UP000550787">
    <property type="component" value="Unassembled WGS sequence"/>
</dbReference>
<dbReference type="EMBL" id="JABEQG010000005">
    <property type="protein sequence ID" value="MBB2155662.1"/>
    <property type="molecule type" value="Genomic_DNA"/>
</dbReference>
<evidence type="ECO:0000313" key="1">
    <source>
        <dbReference type="EMBL" id="MBB2155662.1"/>
    </source>
</evidence>
<sequence>MLQKSLNKIVEDIYSSAMNRENWTKTLITLAEFLDYKGLAIAPLDKKEKNLRFSSSIDKKSAQ</sequence>
<protein>
    <submittedName>
        <fullName evidence="1">Uncharacterized protein</fullName>
    </submittedName>
</protein>